<comment type="function">
    <text evidence="3">Probably deamidates glutamine residues to glutamate on methyl-accepting chemotaxis receptors (MCPs), playing an important role in chemotaxis.</text>
</comment>
<dbReference type="CDD" id="cd16352">
    <property type="entry name" value="CheD"/>
    <property type="match status" value="1"/>
</dbReference>
<dbReference type="OrthoDB" id="9807202at2"/>
<dbReference type="PATRIC" id="fig|1121439.3.peg.2217"/>
<proteinExistence type="inferred from homology"/>
<evidence type="ECO:0000256" key="2">
    <source>
        <dbReference type="ARBA" id="ARBA00022801"/>
    </source>
</evidence>
<dbReference type="Pfam" id="PF03975">
    <property type="entry name" value="CheD"/>
    <property type="match status" value="1"/>
</dbReference>
<comment type="similarity">
    <text evidence="3">Belongs to the CheD family.</text>
</comment>
<dbReference type="RefSeq" id="WP_020887545.1">
    <property type="nucleotide sequence ID" value="NZ_ATHI01000028.1"/>
</dbReference>
<organism evidence="4 5">
    <name type="scientific">Alkalidesulfovibrio alkalitolerans DSM 16529</name>
    <dbReference type="NCBI Taxonomy" id="1121439"/>
    <lineage>
        <taxon>Bacteria</taxon>
        <taxon>Pseudomonadati</taxon>
        <taxon>Thermodesulfobacteriota</taxon>
        <taxon>Desulfovibrionia</taxon>
        <taxon>Desulfovibrionales</taxon>
        <taxon>Desulfovibrionaceae</taxon>
        <taxon>Alkalidesulfovibrio</taxon>
    </lineage>
</organism>
<comment type="catalytic activity">
    <reaction evidence="3">
        <text>L-glutaminyl-[protein] + H2O = L-glutamyl-[protein] + NH4(+)</text>
        <dbReference type="Rhea" id="RHEA:16441"/>
        <dbReference type="Rhea" id="RHEA-COMP:10207"/>
        <dbReference type="Rhea" id="RHEA-COMP:10208"/>
        <dbReference type="ChEBI" id="CHEBI:15377"/>
        <dbReference type="ChEBI" id="CHEBI:28938"/>
        <dbReference type="ChEBI" id="CHEBI:29973"/>
        <dbReference type="ChEBI" id="CHEBI:30011"/>
        <dbReference type="EC" id="3.5.1.44"/>
    </reaction>
</comment>
<keyword evidence="1 3" id="KW-0145">Chemotaxis</keyword>
<dbReference type="GO" id="GO:0006935">
    <property type="term" value="P:chemotaxis"/>
    <property type="evidence" value="ECO:0007669"/>
    <property type="project" value="UniProtKB-UniRule"/>
</dbReference>
<name>S7UCB1_9BACT</name>
<dbReference type="GO" id="GO:0050568">
    <property type="term" value="F:protein-glutamine glutaminase activity"/>
    <property type="evidence" value="ECO:0007669"/>
    <property type="project" value="UniProtKB-UniRule"/>
</dbReference>
<evidence type="ECO:0000256" key="1">
    <source>
        <dbReference type="ARBA" id="ARBA00022500"/>
    </source>
</evidence>
<protein>
    <recommendedName>
        <fullName evidence="3">Probable chemoreceptor glutamine deamidase CheD</fullName>
        <ecNumber evidence="3">3.5.1.44</ecNumber>
    </recommendedName>
</protein>
<dbReference type="HAMAP" id="MF_01440">
    <property type="entry name" value="CheD"/>
    <property type="match status" value="1"/>
</dbReference>
<evidence type="ECO:0000256" key="3">
    <source>
        <dbReference type="HAMAP-Rule" id="MF_01440"/>
    </source>
</evidence>
<dbReference type="Proteomes" id="UP000014975">
    <property type="component" value="Unassembled WGS sequence"/>
</dbReference>
<evidence type="ECO:0000313" key="4">
    <source>
        <dbReference type="EMBL" id="EPR31524.1"/>
    </source>
</evidence>
<sequence length="149" mass="16300">MYDEPCLVRTVLGSCVSVTFFAPTDGLAAIFHALLPRAEDHREVTTATTCFKYVDTAIIVLFDEFRLRGVPRNRIETKVFGGAGLMQGKGFEVGRRNVESAFATLDRLGVRVSASSVGGAMGRKLVFRTDTGEAFVKRINSPLLPTIQE</sequence>
<dbReference type="InterPro" id="IPR038592">
    <property type="entry name" value="CheD-like_sf"/>
</dbReference>
<keyword evidence="2 3" id="KW-0378">Hydrolase</keyword>
<dbReference type="EC" id="3.5.1.44" evidence="3"/>
<dbReference type="PANTHER" id="PTHR35147:SF1">
    <property type="entry name" value="CHEMORECEPTOR GLUTAMINE DEAMIDASE CHED-RELATED"/>
    <property type="match status" value="1"/>
</dbReference>
<dbReference type="SUPFAM" id="SSF64438">
    <property type="entry name" value="CNF1/YfiH-like putative cysteine hydrolases"/>
    <property type="match status" value="1"/>
</dbReference>
<reference evidence="4 5" key="1">
    <citation type="journal article" date="2013" name="Genome Announc.">
        <title>Draft genome sequences for three mercury-methylating, sulfate-reducing bacteria.</title>
        <authorList>
            <person name="Brown S.D."/>
            <person name="Hurt R.A.Jr."/>
            <person name="Gilmour C.C."/>
            <person name="Elias D.A."/>
        </authorList>
    </citation>
    <scope>NUCLEOTIDE SEQUENCE [LARGE SCALE GENOMIC DNA]</scope>
    <source>
        <strain evidence="4 5">DSM 16529</strain>
    </source>
</reference>
<dbReference type="eggNOG" id="COG1871">
    <property type="taxonomic scope" value="Bacteria"/>
</dbReference>
<comment type="caution">
    <text evidence="4">The sequence shown here is derived from an EMBL/GenBank/DDBJ whole genome shotgun (WGS) entry which is preliminary data.</text>
</comment>
<dbReference type="EMBL" id="ATHI01000028">
    <property type="protein sequence ID" value="EPR31524.1"/>
    <property type="molecule type" value="Genomic_DNA"/>
</dbReference>
<gene>
    <name evidence="3" type="primary">cheD</name>
    <name evidence="4" type="ORF">dsat_0848</name>
</gene>
<dbReference type="AlphaFoldDB" id="S7UCB1"/>
<dbReference type="InterPro" id="IPR005659">
    <property type="entry name" value="Chemorcpt_Glu_NH3ase_CheD"/>
</dbReference>
<keyword evidence="5" id="KW-1185">Reference proteome</keyword>
<dbReference type="InterPro" id="IPR011324">
    <property type="entry name" value="Cytotoxic_necrot_fac-like_cat"/>
</dbReference>
<dbReference type="PANTHER" id="PTHR35147">
    <property type="entry name" value="CHEMORECEPTOR GLUTAMINE DEAMIDASE CHED-RELATED"/>
    <property type="match status" value="1"/>
</dbReference>
<evidence type="ECO:0000313" key="5">
    <source>
        <dbReference type="Proteomes" id="UP000014975"/>
    </source>
</evidence>
<dbReference type="Gene3D" id="3.30.1330.200">
    <property type="match status" value="1"/>
</dbReference>
<dbReference type="STRING" id="1121439.dsat_0848"/>
<accession>S7UCB1</accession>